<dbReference type="Proteomes" id="UP001221898">
    <property type="component" value="Unassembled WGS sequence"/>
</dbReference>
<organism evidence="2 3">
    <name type="scientific">Aldrovandia affinis</name>
    <dbReference type="NCBI Taxonomy" id="143900"/>
    <lineage>
        <taxon>Eukaryota</taxon>
        <taxon>Metazoa</taxon>
        <taxon>Chordata</taxon>
        <taxon>Craniata</taxon>
        <taxon>Vertebrata</taxon>
        <taxon>Euteleostomi</taxon>
        <taxon>Actinopterygii</taxon>
        <taxon>Neopterygii</taxon>
        <taxon>Teleostei</taxon>
        <taxon>Notacanthiformes</taxon>
        <taxon>Halosauridae</taxon>
        <taxon>Aldrovandia</taxon>
    </lineage>
</organism>
<reference evidence="2" key="1">
    <citation type="journal article" date="2023" name="Science">
        <title>Genome structures resolve the early diversification of teleost fishes.</title>
        <authorList>
            <person name="Parey E."/>
            <person name="Louis A."/>
            <person name="Montfort J."/>
            <person name="Bouchez O."/>
            <person name="Roques C."/>
            <person name="Iampietro C."/>
            <person name="Lluch J."/>
            <person name="Castinel A."/>
            <person name="Donnadieu C."/>
            <person name="Desvignes T."/>
            <person name="Floi Bucao C."/>
            <person name="Jouanno E."/>
            <person name="Wen M."/>
            <person name="Mejri S."/>
            <person name="Dirks R."/>
            <person name="Jansen H."/>
            <person name="Henkel C."/>
            <person name="Chen W.J."/>
            <person name="Zahm M."/>
            <person name="Cabau C."/>
            <person name="Klopp C."/>
            <person name="Thompson A.W."/>
            <person name="Robinson-Rechavi M."/>
            <person name="Braasch I."/>
            <person name="Lecointre G."/>
            <person name="Bobe J."/>
            <person name="Postlethwait J.H."/>
            <person name="Berthelot C."/>
            <person name="Roest Crollius H."/>
            <person name="Guiguen Y."/>
        </authorList>
    </citation>
    <scope>NUCLEOTIDE SEQUENCE</scope>
    <source>
        <strain evidence="2">NC1722</strain>
    </source>
</reference>
<name>A0AAD7RGB7_9TELE</name>
<gene>
    <name evidence="2" type="ORF">AAFF_G00244730</name>
</gene>
<feature type="compositionally biased region" description="Basic and acidic residues" evidence="1">
    <location>
        <begin position="71"/>
        <end position="90"/>
    </location>
</feature>
<keyword evidence="3" id="KW-1185">Reference proteome</keyword>
<evidence type="ECO:0000313" key="3">
    <source>
        <dbReference type="Proteomes" id="UP001221898"/>
    </source>
</evidence>
<dbReference type="EMBL" id="JAINUG010000326">
    <property type="protein sequence ID" value="KAJ8378269.1"/>
    <property type="molecule type" value="Genomic_DNA"/>
</dbReference>
<evidence type="ECO:0000256" key="1">
    <source>
        <dbReference type="SAM" id="MobiDB-lite"/>
    </source>
</evidence>
<feature type="region of interest" description="Disordered" evidence="1">
    <location>
        <begin position="71"/>
        <end position="97"/>
    </location>
</feature>
<proteinExistence type="predicted"/>
<protein>
    <submittedName>
        <fullName evidence="2">Uncharacterized protein</fullName>
    </submittedName>
</protein>
<feature type="region of interest" description="Disordered" evidence="1">
    <location>
        <begin position="1"/>
        <end position="20"/>
    </location>
</feature>
<comment type="caution">
    <text evidence="2">The sequence shown here is derived from an EMBL/GenBank/DDBJ whole genome shotgun (WGS) entry which is preliminary data.</text>
</comment>
<accession>A0AAD7RGB7</accession>
<sequence length="127" mass="14447">MGQKSPGRPKRPRDFPPRVQLRTSLSPLPWACGTSPTARPSNIAVLSPDSTLTERTSAFLMRAVFQMEAWDEKPRRGRGEQEKRPFDGKPGRRQAWPTEVRFTAERHPGPFRKSPLIVLSRGTRCPR</sequence>
<dbReference type="AlphaFoldDB" id="A0AAD7RGB7"/>
<evidence type="ECO:0000313" key="2">
    <source>
        <dbReference type="EMBL" id="KAJ8378269.1"/>
    </source>
</evidence>